<keyword evidence="5" id="KW-0791">Threonine biosynthesis</keyword>
<dbReference type="PIRSF" id="PIRSF000148">
    <property type="entry name" value="ASA_dh"/>
    <property type="match status" value="1"/>
</dbReference>
<evidence type="ECO:0000256" key="5">
    <source>
        <dbReference type="ARBA" id="ARBA00022697"/>
    </source>
</evidence>
<dbReference type="InterPro" id="IPR036291">
    <property type="entry name" value="NAD(P)-bd_dom_sf"/>
</dbReference>
<dbReference type="PANTHER" id="PTHR46278:SF2">
    <property type="entry name" value="ASPARTATE-SEMIALDEHYDE DEHYDROGENASE"/>
    <property type="match status" value="1"/>
</dbReference>
<name>A0ABQ6MGJ1_9STRA</name>
<keyword evidence="8" id="KW-0560">Oxidoreductase</keyword>
<dbReference type="SMART" id="SM00859">
    <property type="entry name" value="Semialdhyde_dh"/>
    <property type="match status" value="1"/>
</dbReference>
<accession>A0ABQ6MGJ1</accession>
<keyword evidence="10" id="KW-0486">Methionine biosynthesis</keyword>
<dbReference type="NCBIfam" id="NF011456">
    <property type="entry name" value="PRK14874.1"/>
    <property type="match status" value="1"/>
</dbReference>
<evidence type="ECO:0000256" key="7">
    <source>
        <dbReference type="ARBA" id="ARBA00022915"/>
    </source>
</evidence>
<dbReference type="Pfam" id="PF01118">
    <property type="entry name" value="Semialdhyde_dh"/>
    <property type="match status" value="1"/>
</dbReference>
<dbReference type="Gene3D" id="3.40.50.720">
    <property type="entry name" value="NAD(P)-binding Rossmann-like Domain"/>
    <property type="match status" value="1"/>
</dbReference>
<keyword evidence="9" id="KW-0457">Lysine biosynthesis</keyword>
<evidence type="ECO:0000313" key="14">
    <source>
        <dbReference type="Proteomes" id="UP001165060"/>
    </source>
</evidence>
<dbReference type="EMBL" id="BRYB01004119">
    <property type="protein sequence ID" value="GMI25938.1"/>
    <property type="molecule type" value="Genomic_DNA"/>
</dbReference>
<dbReference type="PANTHER" id="PTHR46278">
    <property type="entry name" value="DEHYDROGENASE, PUTATIVE-RELATED"/>
    <property type="match status" value="1"/>
</dbReference>
<keyword evidence="7" id="KW-0220">Diaminopimelate biosynthesis</keyword>
<dbReference type="InterPro" id="IPR012280">
    <property type="entry name" value="Semialdhyde_DH_dimer_dom"/>
</dbReference>
<evidence type="ECO:0000256" key="3">
    <source>
        <dbReference type="ARBA" id="ARBA00013120"/>
    </source>
</evidence>
<dbReference type="Pfam" id="PF02774">
    <property type="entry name" value="Semialdhyde_dhC"/>
    <property type="match status" value="1"/>
</dbReference>
<keyword evidence="6" id="KW-0521">NADP</keyword>
<dbReference type="CDD" id="cd18131">
    <property type="entry name" value="ASADH_C_bac_euk_like"/>
    <property type="match status" value="1"/>
</dbReference>
<evidence type="ECO:0000256" key="11">
    <source>
        <dbReference type="ARBA" id="ARBA00047891"/>
    </source>
</evidence>
<dbReference type="InterPro" id="IPR005986">
    <property type="entry name" value="Asp_semialdehyde_DH_beta"/>
</dbReference>
<comment type="similarity">
    <text evidence="1">Belongs to the aspartate-semialdehyde dehydrogenase family.</text>
</comment>
<evidence type="ECO:0000313" key="13">
    <source>
        <dbReference type="EMBL" id="GMI25938.1"/>
    </source>
</evidence>
<reference evidence="13 14" key="1">
    <citation type="journal article" date="2023" name="Commun. Biol.">
        <title>Genome analysis of Parmales, the sister group of diatoms, reveals the evolutionary specialization of diatoms from phago-mixotrophs to photoautotrophs.</title>
        <authorList>
            <person name="Ban H."/>
            <person name="Sato S."/>
            <person name="Yoshikawa S."/>
            <person name="Yamada K."/>
            <person name="Nakamura Y."/>
            <person name="Ichinomiya M."/>
            <person name="Sato N."/>
            <person name="Blanc-Mathieu R."/>
            <person name="Endo H."/>
            <person name="Kuwata A."/>
            <person name="Ogata H."/>
        </authorList>
    </citation>
    <scope>NUCLEOTIDE SEQUENCE [LARGE SCALE GENOMIC DNA]</scope>
</reference>
<dbReference type="InterPro" id="IPR000534">
    <property type="entry name" value="Semialdehyde_DH_NAD-bd"/>
</dbReference>
<evidence type="ECO:0000256" key="4">
    <source>
        <dbReference type="ARBA" id="ARBA00022605"/>
    </source>
</evidence>
<dbReference type="SUPFAM" id="SSF51735">
    <property type="entry name" value="NAD(P)-binding Rossmann-fold domains"/>
    <property type="match status" value="1"/>
</dbReference>
<evidence type="ECO:0000256" key="9">
    <source>
        <dbReference type="ARBA" id="ARBA00023154"/>
    </source>
</evidence>
<protein>
    <recommendedName>
        <fullName evidence="3">aspartate-semialdehyde dehydrogenase</fullName>
        <ecNumber evidence="3">1.2.1.11</ecNumber>
    </recommendedName>
</protein>
<keyword evidence="4" id="KW-0028">Amino-acid biosynthesis</keyword>
<evidence type="ECO:0000256" key="2">
    <source>
        <dbReference type="ARBA" id="ARBA00011738"/>
    </source>
</evidence>
<dbReference type="Gene3D" id="3.30.360.10">
    <property type="entry name" value="Dihydrodipicolinate Reductase, domain 2"/>
    <property type="match status" value="1"/>
</dbReference>
<keyword evidence="14" id="KW-1185">Reference proteome</keyword>
<evidence type="ECO:0000256" key="1">
    <source>
        <dbReference type="ARBA" id="ARBA00010584"/>
    </source>
</evidence>
<dbReference type="EC" id="1.2.1.11" evidence="3"/>
<dbReference type="NCBIfam" id="TIGR01296">
    <property type="entry name" value="asd_B"/>
    <property type="match status" value="1"/>
</dbReference>
<comment type="caution">
    <text evidence="13">The sequence shown here is derived from an EMBL/GenBank/DDBJ whole genome shotgun (WGS) entry which is preliminary data.</text>
</comment>
<dbReference type="SUPFAM" id="SSF55347">
    <property type="entry name" value="Glyceraldehyde-3-phosphate dehydrogenase-like, C-terminal domain"/>
    <property type="match status" value="1"/>
</dbReference>
<evidence type="ECO:0000256" key="8">
    <source>
        <dbReference type="ARBA" id="ARBA00023002"/>
    </source>
</evidence>
<evidence type="ECO:0000259" key="12">
    <source>
        <dbReference type="SMART" id="SM00859"/>
    </source>
</evidence>
<evidence type="ECO:0000256" key="6">
    <source>
        <dbReference type="ARBA" id="ARBA00022857"/>
    </source>
</evidence>
<sequence>MVTCAIIGATGAVGMEVAKCMHSRQSTFGPTAPALYASPRSAGKVMSTLYGDLTIAAFDVDLVNSSSYDYIFLAVSGSFSLEWAEKLTNGGKTVVIDNSSAFRYHDSIPLVVPEINLAAIGPDDKLIANPNCTTAIAAMALHPIHAKYTIETLIVSSYQATSGAGEPGMQELLEGTRKQLEDLAAPPQPAKMFSHPIAFNCIPCIDKLQDNGYTKEEMKVAWETRKIFCAPDMKVSVTAVRIPTLRAHSEAISIQTKDVIDVAGVKEVLATAKGLVVKDDTANDVYPMPLTSSGADNVEVGRIRQSLVFGDRGVEIFVCGDQLLRGAALNAVLIAEAMEGRKA</sequence>
<organism evidence="13 14">
    <name type="scientific">Tetraparma gracilis</name>
    <dbReference type="NCBI Taxonomy" id="2962635"/>
    <lineage>
        <taxon>Eukaryota</taxon>
        <taxon>Sar</taxon>
        <taxon>Stramenopiles</taxon>
        <taxon>Ochrophyta</taxon>
        <taxon>Bolidophyceae</taxon>
        <taxon>Parmales</taxon>
        <taxon>Triparmaceae</taxon>
        <taxon>Tetraparma</taxon>
    </lineage>
</organism>
<evidence type="ECO:0000256" key="10">
    <source>
        <dbReference type="ARBA" id="ARBA00023167"/>
    </source>
</evidence>
<gene>
    <name evidence="13" type="ORF">TeGR_g10882</name>
</gene>
<comment type="catalytic activity">
    <reaction evidence="11">
        <text>L-aspartate 4-semialdehyde + phosphate + NADP(+) = 4-phospho-L-aspartate + NADPH + H(+)</text>
        <dbReference type="Rhea" id="RHEA:24284"/>
        <dbReference type="ChEBI" id="CHEBI:15378"/>
        <dbReference type="ChEBI" id="CHEBI:43474"/>
        <dbReference type="ChEBI" id="CHEBI:57535"/>
        <dbReference type="ChEBI" id="CHEBI:57783"/>
        <dbReference type="ChEBI" id="CHEBI:58349"/>
        <dbReference type="ChEBI" id="CHEBI:537519"/>
        <dbReference type="EC" id="1.2.1.11"/>
    </reaction>
</comment>
<dbReference type="Proteomes" id="UP001165060">
    <property type="component" value="Unassembled WGS sequence"/>
</dbReference>
<proteinExistence type="inferred from homology"/>
<comment type="subunit">
    <text evidence="2">Homodimer.</text>
</comment>
<feature type="domain" description="Semialdehyde dehydrogenase NAD-binding" evidence="12">
    <location>
        <begin position="3"/>
        <end position="123"/>
    </location>
</feature>